<sequence>MTIEYQYKTYLHRKHCPKCLKRLDTFKNRHVVALYKQEIINKLNMSRENAEPIGTLKTNETYDLKETLFVHDDADVCEVFKSLFDDTTNEKENEPNNPNDFVVNDQDNQVIEPDPASHSRHSINIPRTGASHKKCVICNPLNQYQNLTLISDEAVFHAYVHTDGSGKIIDSFCDCLSGMRKSGCVYSLSIIYYLSYGRYIDEFPRQKVNLRTIFRHYDESHKDSKSSRVQKKKIWSEANSQKPNAKNRRILSDKPEDQKTDNFESMCKKSNEEVSFETIIHREKKSDNVYNYMKNNSNEEIVLDEFAKRIPRWGTSLFKNIRRIR</sequence>
<gene>
    <name evidence="2" type="ORF">BpHYR1_018145</name>
</gene>
<dbReference type="Proteomes" id="UP000276133">
    <property type="component" value="Unassembled WGS sequence"/>
</dbReference>
<evidence type="ECO:0000256" key="1">
    <source>
        <dbReference type="SAM" id="MobiDB-lite"/>
    </source>
</evidence>
<proteinExistence type="predicted"/>
<name>A0A3M7QCL4_BRAPC</name>
<evidence type="ECO:0000313" key="2">
    <source>
        <dbReference type="EMBL" id="RNA08962.1"/>
    </source>
</evidence>
<reference evidence="2 3" key="1">
    <citation type="journal article" date="2018" name="Sci. Rep.">
        <title>Genomic signatures of local adaptation to the degree of environmental predictability in rotifers.</title>
        <authorList>
            <person name="Franch-Gras L."/>
            <person name="Hahn C."/>
            <person name="Garcia-Roger E.M."/>
            <person name="Carmona M.J."/>
            <person name="Serra M."/>
            <person name="Gomez A."/>
        </authorList>
    </citation>
    <scope>NUCLEOTIDE SEQUENCE [LARGE SCALE GENOMIC DNA]</scope>
    <source>
        <strain evidence="2">HYR1</strain>
    </source>
</reference>
<keyword evidence="3" id="KW-1185">Reference proteome</keyword>
<feature type="compositionally biased region" description="Basic and acidic residues" evidence="1">
    <location>
        <begin position="250"/>
        <end position="262"/>
    </location>
</feature>
<dbReference type="AlphaFoldDB" id="A0A3M7QCL4"/>
<accession>A0A3M7QCL4</accession>
<evidence type="ECO:0000313" key="3">
    <source>
        <dbReference type="Proteomes" id="UP000276133"/>
    </source>
</evidence>
<dbReference type="EMBL" id="REGN01006588">
    <property type="protein sequence ID" value="RNA08962.1"/>
    <property type="molecule type" value="Genomic_DNA"/>
</dbReference>
<comment type="caution">
    <text evidence="2">The sequence shown here is derived from an EMBL/GenBank/DDBJ whole genome shotgun (WGS) entry which is preliminary data.</text>
</comment>
<protein>
    <submittedName>
        <fullName evidence="2">Uncharacterized protein</fullName>
    </submittedName>
</protein>
<organism evidence="2 3">
    <name type="scientific">Brachionus plicatilis</name>
    <name type="common">Marine rotifer</name>
    <name type="synonym">Brachionus muelleri</name>
    <dbReference type="NCBI Taxonomy" id="10195"/>
    <lineage>
        <taxon>Eukaryota</taxon>
        <taxon>Metazoa</taxon>
        <taxon>Spiralia</taxon>
        <taxon>Gnathifera</taxon>
        <taxon>Rotifera</taxon>
        <taxon>Eurotatoria</taxon>
        <taxon>Monogononta</taxon>
        <taxon>Pseudotrocha</taxon>
        <taxon>Ploima</taxon>
        <taxon>Brachionidae</taxon>
        <taxon>Brachionus</taxon>
    </lineage>
</organism>
<feature type="region of interest" description="Disordered" evidence="1">
    <location>
        <begin position="238"/>
        <end position="262"/>
    </location>
</feature>